<keyword evidence="3" id="KW-1185">Reference proteome</keyword>
<name>A0A3N4HZ92_ASCIM</name>
<protein>
    <recommendedName>
        <fullName evidence="4">BAH domain-containing protein</fullName>
    </recommendedName>
</protein>
<evidence type="ECO:0000313" key="3">
    <source>
        <dbReference type="Proteomes" id="UP000275078"/>
    </source>
</evidence>
<feature type="region of interest" description="Disordered" evidence="1">
    <location>
        <begin position="550"/>
        <end position="577"/>
    </location>
</feature>
<sequence>MSSKEQRRRERRPGRHSKLDQPRQRAPAQSKATTRRPVDTDSEEDERPARVGKPNSTLKRPVPPSPTANRQHLPKRAAPAPTASVNQPTAVTSNPASGLQARSVSTALGQPPLQTSRSQNVGIGQTPAVLEEPRSESEEESSGDDWARVRIEELLDTSDEEAIARERPQGVPDRQELTDEEESQDDEHAQEDRMSVVLSDNEDPDIYNTEDEWEEYDDTIRIIAEEAVPPSKFGEITYTESLLQIWAESNHISVAAFAGFARMVHDPGFNIDEVPYSLKTIKKLRRKLPLDTIHAHIVPVEKLDGDSKTKSTATCYYFDPKDVVKNWLENPQIYSFCHFGLARWSDCVREIFQGWLWRESVLAAISRYPLYTLIDNFKVYLSHVYPGAHLLFTSKKGNIPLRITGVFERLRAKDKQHDETTEAEEYDVWISVNIIVIRRADLDTFSINFETEALTLPKITFDEQVSVYGTSTSTEPITGYLVLYDFVLPLRIVKDLKPTKVFVDRNHHDVDPEAPAESAKTSANYYVSHFLPLEKGSTPKKKKLIDLFGAPKTTHQPTPPTITTRARSQAPERRAPLKPRGLESEKIIVHELVHTRHLRYLLAEDEIRKGEVSMAKLQEDSENGKKHIGVVIDFYTDKFGTFRTTHRSSGGMYSGLNNLNQAGRDQPRNHSLLGFVPNGGSFETAAEPIVTSLRKAARGFPCTTAHEGLGEVTVHVKVLSMLADMAESNGIAGIKSVGCVAPCRFCGLKREQFGLPCFHNKKSTKLKLLRQRHICSRIRRQAFDLKTKKAQEKLLMPHSIHRLPAVMESFGPAFNPFIQTALDTSHAEAKGLGEHAIGIFIDRMLSDNVGKKEFTRCLRAQHFPVGVSRVPNPTAHMRSLKMSEVSLLISVMPFLIKSMNANLKIFNRNVHALYNEREGEVVTTDWIKQQAIGFFLVVARANSAVFSRVIRDPESKLSISTIPTYDDLDERTLEYRTALANIATTLETLPTAGERLAARAPGQAVANRSRTKKVRLDTLETLPNFHTGVHSAENARLYGTNANVDSPIKERVHGLYKNLVPHTNYVEMDLAFCKYWNVMNAIRKVNDKSICAVNHPMQKSLARMPRNSDEGAYSINNEGPSSVLRMKELVRFPDYRFGSLIGKHERKKLNLDATIFNKPVGSRMIQGLWSAYTSYDYPYAHFPLTGFERDVGKLQWWQSVNVYDEGTESKLRIKPGQVIAIREEKDPEKADGYAVVIGICTHQPFGSDYDHLFFYVRWLVKDRPDPDMGGLMRYRLESIESAANSTHTKSSEWFNYVGLPSISKRKTPHFAQDAEAPNFYWLNEYFISSSL</sequence>
<dbReference type="Proteomes" id="UP000275078">
    <property type="component" value="Unassembled WGS sequence"/>
</dbReference>
<feature type="region of interest" description="Disordered" evidence="1">
    <location>
        <begin position="1"/>
        <end position="207"/>
    </location>
</feature>
<proteinExistence type="predicted"/>
<feature type="compositionally biased region" description="Basic and acidic residues" evidence="1">
    <location>
        <begin position="162"/>
        <end position="177"/>
    </location>
</feature>
<accession>A0A3N4HZ92</accession>
<reference evidence="2 3" key="1">
    <citation type="journal article" date="2018" name="Nat. Ecol. Evol.">
        <title>Pezizomycetes genomes reveal the molecular basis of ectomycorrhizal truffle lifestyle.</title>
        <authorList>
            <person name="Murat C."/>
            <person name="Payen T."/>
            <person name="Noel B."/>
            <person name="Kuo A."/>
            <person name="Morin E."/>
            <person name="Chen J."/>
            <person name="Kohler A."/>
            <person name="Krizsan K."/>
            <person name="Balestrini R."/>
            <person name="Da Silva C."/>
            <person name="Montanini B."/>
            <person name="Hainaut M."/>
            <person name="Levati E."/>
            <person name="Barry K.W."/>
            <person name="Belfiori B."/>
            <person name="Cichocki N."/>
            <person name="Clum A."/>
            <person name="Dockter R.B."/>
            <person name="Fauchery L."/>
            <person name="Guy J."/>
            <person name="Iotti M."/>
            <person name="Le Tacon F."/>
            <person name="Lindquist E.A."/>
            <person name="Lipzen A."/>
            <person name="Malagnac F."/>
            <person name="Mello A."/>
            <person name="Molinier V."/>
            <person name="Miyauchi S."/>
            <person name="Poulain J."/>
            <person name="Riccioni C."/>
            <person name="Rubini A."/>
            <person name="Sitrit Y."/>
            <person name="Splivallo R."/>
            <person name="Traeger S."/>
            <person name="Wang M."/>
            <person name="Zifcakova L."/>
            <person name="Wipf D."/>
            <person name="Zambonelli A."/>
            <person name="Paolocci F."/>
            <person name="Nowrousian M."/>
            <person name="Ottonello S."/>
            <person name="Baldrian P."/>
            <person name="Spatafora J.W."/>
            <person name="Henrissat B."/>
            <person name="Nagy L.G."/>
            <person name="Aury J.M."/>
            <person name="Wincker P."/>
            <person name="Grigoriev I.V."/>
            <person name="Bonfante P."/>
            <person name="Martin F.M."/>
        </authorList>
    </citation>
    <scope>NUCLEOTIDE SEQUENCE [LARGE SCALE GENOMIC DNA]</scope>
    <source>
        <strain evidence="2 3">RN42</strain>
    </source>
</reference>
<evidence type="ECO:0000313" key="2">
    <source>
        <dbReference type="EMBL" id="RPA78517.1"/>
    </source>
</evidence>
<dbReference type="OrthoDB" id="5372708at2759"/>
<feature type="compositionally biased region" description="Polar residues" evidence="1">
    <location>
        <begin position="83"/>
        <end position="123"/>
    </location>
</feature>
<dbReference type="STRING" id="1160509.A0A3N4HZ92"/>
<dbReference type="EMBL" id="ML119710">
    <property type="protein sequence ID" value="RPA78517.1"/>
    <property type="molecule type" value="Genomic_DNA"/>
</dbReference>
<feature type="compositionally biased region" description="Low complexity" evidence="1">
    <location>
        <begin position="551"/>
        <end position="564"/>
    </location>
</feature>
<evidence type="ECO:0000256" key="1">
    <source>
        <dbReference type="SAM" id="MobiDB-lite"/>
    </source>
</evidence>
<evidence type="ECO:0008006" key="4">
    <source>
        <dbReference type="Google" id="ProtNLM"/>
    </source>
</evidence>
<organism evidence="2 3">
    <name type="scientific">Ascobolus immersus RN42</name>
    <dbReference type="NCBI Taxonomy" id="1160509"/>
    <lineage>
        <taxon>Eukaryota</taxon>
        <taxon>Fungi</taxon>
        <taxon>Dikarya</taxon>
        <taxon>Ascomycota</taxon>
        <taxon>Pezizomycotina</taxon>
        <taxon>Pezizomycetes</taxon>
        <taxon>Pezizales</taxon>
        <taxon>Ascobolaceae</taxon>
        <taxon>Ascobolus</taxon>
    </lineage>
</organism>
<gene>
    <name evidence="2" type="ORF">BJ508DRAFT_329142</name>
</gene>